<dbReference type="InterPro" id="IPR000504">
    <property type="entry name" value="RRM_dom"/>
</dbReference>
<sequence length="546" mass="60892">MTEAKTAYGISAKEWENRTKGAEIFIGGLARSVTDNMIREMCSPYGEVVEVRMMKGFCFVRFASKEAAVKAQKEKDGFMLNGKKIGIAQSTDQDTLFFGNLRKDWSFEEFDKLIRQAFPDVLCVDLAIQANTKDSSAGKKLENRGFAFVRFSSHGAAARAYRFGSKSDFLLDGKWHPTVDWAEKEPEVSPEVLETTKVAFVGNLPSNADEDYLMQLFKPFGMIEKVALSRKSHFPVGFVHFAKRSVSIARPPEKDRKRPHSEPRSKEGSKLASQPTALIDSRTLLGGQKYKAPRLTRTIEVPHVADTYEAAVISLPSAVKDRLLRILRLEIATRYDIDIRCITRLRELPDSEALIVLDKFMLSGADVQNKGAYFTSLIVQHQVDKLRTDSKLLHLRSAGDFSYREPEPFNIRASVQALTLDPVSSHTLGSAATRYNALTISPELKLRSSLPSVEPYLPRPGSGTLGEIGFSYKPPISSSMNYGGCSGGFSSDSYFKLSHRASTANQPPQRPQVKFDPFTGQPYKFDPFTGEPIQHDPLPRHSAGRF</sequence>
<keyword evidence="6" id="KW-1185">Reference proteome</keyword>
<evidence type="ECO:0000256" key="3">
    <source>
        <dbReference type="SAM" id="MobiDB-lite"/>
    </source>
</evidence>
<dbReference type="Pfam" id="PF18360">
    <property type="entry name" value="hnRNP_Q_AcD"/>
    <property type="match status" value="1"/>
</dbReference>
<evidence type="ECO:0000313" key="6">
    <source>
        <dbReference type="Proteomes" id="UP001180020"/>
    </source>
</evidence>
<dbReference type="PROSITE" id="PS50102">
    <property type="entry name" value="RRM"/>
    <property type="match status" value="3"/>
</dbReference>
<feature type="domain" description="RRM" evidence="4">
    <location>
        <begin position="94"/>
        <end position="184"/>
    </location>
</feature>
<dbReference type="SMART" id="SM00360">
    <property type="entry name" value="RRM"/>
    <property type="match status" value="3"/>
</dbReference>
<comment type="caution">
    <text evidence="5">The sequence shown here is derived from an EMBL/GenBank/DDBJ whole genome shotgun (WGS) entry which is preliminary data.</text>
</comment>
<protein>
    <submittedName>
        <fullName evidence="5">Polyadenylate-binding protein RBP45</fullName>
    </submittedName>
</protein>
<reference evidence="5" key="2">
    <citation type="submission" date="2023-06" db="EMBL/GenBank/DDBJ databases">
        <authorList>
            <person name="Ma L."/>
            <person name="Liu K.-W."/>
            <person name="Li Z."/>
            <person name="Hsiao Y.-Y."/>
            <person name="Qi Y."/>
            <person name="Fu T."/>
            <person name="Tang G."/>
            <person name="Zhang D."/>
            <person name="Sun W.-H."/>
            <person name="Liu D.-K."/>
            <person name="Li Y."/>
            <person name="Chen G.-Z."/>
            <person name="Liu X.-D."/>
            <person name="Liao X.-Y."/>
            <person name="Jiang Y.-T."/>
            <person name="Yu X."/>
            <person name="Hao Y."/>
            <person name="Huang J."/>
            <person name="Zhao X.-W."/>
            <person name="Ke S."/>
            <person name="Chen Y.-Y."/>
            <person name="Wu W.-L."/>
            <person name="Hsu J.-L."/>
            <person name="Lin Y.-F."/>
            <person name="Huang M.-D."/>
            <person name="Li C.-Y."/>
            <person name="Huang L."/>
            <person name="Wang Z.-W."/>
            <person name="Zhao X."/>
            <person name="Zhong W.-Y."/>
            <person name="Peng D.-H."/>
            <person name="Ahmad S."/>
            <person name="Lan S."/>
            <person name="Zhang J.-S."/>
            <person name="Tsai W.-C."/>
            <person name="Van De Peer Y."/>
            <person name="Liu Z.-J."/>
        </authorList>
    </citation>
    <scope>NUCLEOTIDE SEQUENCE</scope>
    <source>
        <strain evidence="5">CP</strain>
        <tissue evidence="5">Leaves</tissue>
    </source>
</reference>
<feature type="region of interest" description="Disordered" evidence="3">
    <location>
        <begin position="249"/>
        <end position="274"/>
    </location>
</feature>
<evidence type="ECO:0000256" key="1">
    <source>
        <dbReference type="ARBA" id="ARBA00022884"/>
    </source>
</evidence>
<dbReference type="CDD" id="cd00590">
    <property type="entry name" value="RRM_SF"/>
    <property type="match status" value="2"/>
</dbReference>
<dbReference type="PANTHER" id="PTHR21245">
    <property type="entry name" value="HETEROGENEOUS NUCLEAR RIBONUCLEOPROTEIN"/>
    <property type="match status" value="1"/>
</dbReference>
<feature type="compositionally biased region" description="Basic and acidic residues" evidence="3">
    <location>
        <begin position="251"/>
        <end position="269"/>
    </location>
</feature>
<feature type="domain" description="RRM" evidence="4">
    <location>
        <begin position="197"/>
        <end position="245"/>
    </location>
</feature>
<dbReference type="InterPro" id="IPR041337">
    <property type="entry name" value="hnRNP_Q_AcD"/>
</dbReference>
<dbReference type="Gene3D" id="3.30.70.330">
    <property type="match status" value="3"/>
</dbReference>
<dbReference type="EMBL" id="JAUJYO010000010">
    <property type="protein sequence ID" value="KAK1305665.1"/>
    <property type="molecule type" value="Genomic_DNA"/>
</dbReference>
<accession>A0AAV9DX50</accession>
<dbReference type="InterPro" id="IPR035979">
    <property type="entry name" value="RBD_domain_sf"/>
</dbReference>
<evidence type="ECO:0000259" key="4">
    <source>
        <dbReference type="PROSITE" id="PS50102"/>
    </source>
</evidence>
<organism evidence="5 6">
    <name type="scientific">Acorus calamus</name>
    <name type="common">Sweet flag</name>
    <dbReference type="NCBI Taxonomy" id="4465"/>
    <lineage>
        <taxon>Eukaryota</taxon>
        <taxon>Viridiplantae</taxon>
        <taxon>Streptophyta</taxon>
        <taxon>Embryophyta</taxon>
        <taxon>Tracheophyta</taxon>
        <taxon>Spermatophyta</taxon>
        <taxon>Magnoliopsida</taxon>
        <taxon>Liliopsida</taxon>
        <taxon>Acoraceae</taxon>
        <taxon>Acorus</taxon>
    </lineage>
</organism>
<feature type="region of interest" description="Disordered" evidence="3">
    <location>
        <begin position="500"/>
        <end position="546"/>
    </location>
</feature>
<dbReference type="Proteomes" id="UP001180020">
    <property type="component" value="Unassembled WGS sequence"/>
</dbReference>
<dbReference type="GO" id="GO:0003723">
    <property type="term" value="F:RNA binding"/>
    <property type="evidence" value="ECO:0007669"/>
    <property type="project" value="UniProtKB-UniRule"/>
</dbReference>
<dbReference type="InterPro" id="IPR012677">
    <property type="entry name" value="Nucleotide-bd_a/b_plait_sf"/>
</dbReference>
<dbReference type="AlphaFoldDB" id="A0AAV9DX50"/>
<dbReference type="CDD" id="cd21039">
    <property type="entry name" value="NURR"/>
    <property type="match status" value="1"/>
</dbReference>
<feature type="domain" description="RRM" evidence="4">
    <location>
        <begin position="22"/>
        <end position="92"/>
    </location>
</feature>
<dbReference type="SUPFAM" id="SSF54928">
    <property type="entry name" value="RNA-binding domain, RBD"/>
    <property type="match status" value="2"/>
</dbReference>
<reference evidence="5" key="1">
    <citation type="journal article" date="2023" name="Nat. Commun.">
        <title>Diploid and tetraploid genomes of Acorus and the evolution of monocots.</title>
        <authorList>
            <person name="Ma L."/>
            <person name="Liu K.W."/>
            <person name="Li Z."/>
            <person name="Hsiao Y.Y."/>
            <person name="Qi Y."/>
            <person name="Fu T."/>
            <person name="Tang G.D."/>
            <person name="Zhang D."/>
            <person name="Sun W.H."/>
            <person name="Liu D.K."/>
            <person name="Li Y."/>
            <person name="Chen G.Z."/>
            <person name="Liu X.D."/>
            <person name="Liao X.Y."/>
            <person name="Jiang Y.T."/>
            <person name="Yu X."/>
            <person name="Hao Y."/>
            <person name="Huang J."/>
            <person name="Zhao X.W."/>
            <person name="Ke S."/>
            <person name="Chen Y.Y."/>
            <person name="Wu W.L."/>
            <person name="Hsu J.L."/>
            <person name="Lin Y.F."/>
            <person name="Huang M.D."/>
            <person name="Li C.Y."/>
            <person name="Huang L."/>
            <person name="Wang Z.W."/>
            <person name="Zhao X."/>
            <person name="Zhong W.Y."/>
            <person name="Peng D.H."/>
            <person name="Ahmad S."/>
            <person name="Lan S."/>
            <person name="Zhang J.S."/>
            <person name="Tsai W.C."/>
            <person name="Van de Peer Y."/>
            <person name="Liu Z.J."/>
        </authorList>
    </citation>
    <scope>NUCLEOTIDE SEQUENCE</scope>
    <source>
        <strain evidence="5">CP</strain>
    </source>
</reference>
<gene>
    <name evidence="5" type="primary">RBP45</name>
    <name evidence="5" type="ORF">QJS10_CPA10g01959</name>
</gene>
<proteinExistence type="predicted"/>
<name>A0AAV9DX50_ACOCL</name>
<keyword evidence="1 2" id="KW-0694">RNA-binding</keyword>
<dbReference type="Pfam" id="PF00076">
    <property type="entry name" value="RRM_1"/>
    <property type="match status" value="2"/>
</dbReference>
<evidence type="ECO:0000313" key="5">
    <source>
        <dbReference type="EMBL" id="KAK1305665.1"/>
    </source>
</evidence>
<evidence type="ECO:0000256" key="2">
    <source>
        <dbReference type="PROSITE-ProRule" id="PRU00176"/>
    </source>
</evidence>